<dbReference type="Pfam" id="PF10686">
    <property type="entry name" value="YAcAr"/>
    <property type="match status" value="1"/>
</dbReference>
<evidence type="ECO:0000313" key="3">
    <source>
        <dbReference type="Proteomes" id="UP001241537"/>
    </source>
</evidence>
<proteinExistence type="predicted"/>
<keyword evidence="3" id="KW-1185">Reference proteome</keyword>
<dbReference type="RefSeq" id="WP_307255412.1">
    <property type="nucleotide sequence ID" value="NZ_JAUSTO010000021.1"/>
</dbReference>
<organism evidence="2 3">
    <name type="scientific">Moryella indoligenes</name>
    <dbReference type="NCBI Taxonomy" id="371674"/>
    <lineage>
        <taxon>Bacteria</taxon>
        <taxon>Bacillati</taxon>
        <taxon>Bacillota</taxon>
        <taxon>Clostridia</taxon>
        <taxon>Lachnospirales</taxon>
        <taxon>Lachnospiraceae</taxon>
        <taxon>Moryella</taxon>
    </lineage>
</organism>
<evidence type="ECO:0000313" key="2">
    <source>
        <dbReference type="EMBL" id="MDQ0153489.1"/>
    </source>
</evidence>
<name>A0AAE4ALS1_9FIRM</name>
<comment type="caution">
    <text evidence="2">The sequence shown here is derived from an EMBL/GenBank/DDBJ whole genome shotgun (WGS) entry which is preliminary data.</text>
</comment>
<protein>
    <submittedName>
        <fullName evidence="2">Rossmann fold nucleotide-binding protein DprA/Smf involved in DNA uptake</fullName>
    </submittedName>
</protein>
<dbReference type="EMBL" id="JAUSTO010000021">
    <property type="protein sequence ID" value="MDQ0153489.1"/>
    <property type="molecule type" value="Genomic_DNA"/>
</dbReference>
<dbReference type="AlphaFoldDB" id="A0AAE4ALS1"/>
<reference evidence="2" key="1">
    <citation type="submission" date="2023-07" db="EMBL/GenBank/DDBJ databases">
        <title>Genomic Encyclopedia of Type Strains, Phase IV (KMG-IV): sequencing the most valuable type-strain genomes for metagenomic binning, comparative biology and taxonomic classification.</title>
        <authorList>
            <person name="Goeker M."/>
        </authorList>
    </citation>
    <scope>NUCLEOTIDE SEQUENCE</scope>
    <source>
        <strain evidence="2">DSM 19659</strain>
    </source>
</reference>
<feature type="domain" description="YspA cpYpsA-related SLOG" evidence="1">
    <location>
        <begin position="6"/>
        <end position="42"/>
    </location>
</feature>
<accession>A0AAE4ALS1</accession>
<dbReference type="InterPro" id="IPR019627">
    <property type="entry name" value="YAcAr"/>
</dbReference>
<gene>
    <name evidence="2" type="ORF">J2S20_002209</name>
</gene>
<evidence type="ECO:0000259" key="1">
    <source>
        <dbReference type="Pfam" id="PF10686"/>
    </source>
</evidence>
<sequence length="99" mass="11049">MTYYENIRLVSGHARGADTFAEQYAAEKGIQIQVFPAEWKKYGRAAGPIRNRAMLEYAKEETPVVAAFWDGESRGTGNMLKQAKAAGAECHIFSYESLK</sequence>
<dbReference type="Proteomes" id="UP001241537">
    <property type="component" value="Unassembled WGS sequence"/>
</dbReference>